<reference evidence="2" key="1">
    <citation type="submission" date="2014-01" db="EMBL/GenBank/DDBJ databases">
        <title>Genomic and Proteomic Analysis of Broad Host Range Virulent Bacillus Group Phage BCP8-2 Leading To the Creation of New Genus within Myoviruses.</title>
        <authorList>
            <person name="Bandara N."/>
            <person name="Asare P.T."/>
            <person name="Kim K.P."/>
        </authorList>
    </citation>
    <scope>NUCLEOTIDE SEQUENCE [LARGE SCALE GENOMIC DNA]</scope>
</reference>
<dbReference type="Proteomes" id="UP000033014">
    <property type="component" value="Segment"/>
</dbReference>
<reference evidence="1 2" key="2">
    <citation type="journal article" date="2015" name="Arch. Virol.">
        <title>Complete genome sequence analysis and identification of putative metallo-beta-lactamase and SpoIIIE homologs in Bacillus cereus group phage BCP8-2, a new member of the proposed Bastille-like group.</title>
        <authorList>
            <person name="Asare P.T."/>
            <person name="Bandara N."/>
            <person name="Jeong T.Y."/>
            <person name="Ryu S."/>
            <person name="Klumpp J."/>
            <person name="Kim K.P."/>
        </authorList>
    </citation>
    <scope>NUCLEOTIDE SEQUENCE [LARGE SCALE GENOMIC DNA]</scope>
    <source>
        <strain evidence="1">BCP8-2</strain>
    </source>
</reference>
<evidence type="ECO:0000313" key="2">
    <source>
        <dbReference type="Proteomes" id="UP000033014"/>
    </source>
</evidence>
<dbReference type="OrthoDB" id="40257at10239"/>
<protein>
    <submittedName>
        <fullName evidence="1">Uncharacterized protein</fullName>
    </submittedName>
</protein>
<proteinExistence type="predicted"/>
<keyword evidence="2" id="KW-1185">Reference proteome</keyword>
<gene>
    <name evidence="1" type="ORF">BCP8-2_101</name>
</gene>
<name>A0A0E3D9A8_9CAUD</name>
<dbReference type="EMBL" id="KJ081346">
    <property type="protein sequence ID" value="AHJ87139.1"/>
    <property type="molecule type" value="Genomic_DNA"/>
</dbReference>
<organism evidence="1 2">
    <name type="scientific">Bacillus phage BCP8-2</name>
    <dbReference type="NCBI Taxonomy" id="1129192"/>
    <lineage>
        <taxon>Viruses</taxon>
        <taxon>Duplodnaviria</taxon>
        <taxon>Heunggongvirae</taxon>
        <taxon>Uroviricota</taxon>
        <taxon>Caudoviricetes</taxon>
        <taxon>Herelleviridae</taxon>
        <taxon>Bastillevirinae</taxon>
        <taxon>Caeruleovirus</taxon>
        <taxon>Caeruleovirus BCP82</taxon>
    </lineage>
</organism>
<dbReference type="GeneID" id="24723365"/>
<accession>A0A0E3D9A8</accession>
<sequence length="71" mass="8380">MCYVPRDYVTIYLKSGRVIEVECKEANLYYDDDTGKLRQYLFVGQKKPNKLHLDFDSIEAIVVNTKQVKIY</sequence>
<evidence type="ECO:0000313" key="1">
    <source>
        <dbReference type="EMBL" id="AHJ87139.1"/>
    </source>
</evidence>
<dbReference type="KEGG" id="vg:24723365"/>
<dbReference type="RefSeq" id="YP_009149662.1">
    <property type="nucleotide sequence ID" value="NC_027355.1"/>
</dbReference>